<evidence type="ECO:0000256" key="2">
    <source>
        <dbReference type="ARBA" id="ARBA00022643"/>
    </source>
</evidence>
<feature type="binding site" evidence="6">
    <location>
        <position position="10"/>
    </location>
    <ligand>
        <name>FMN</name>
        <dbReference type="ChEBI" id="CHEBI:58210"/>
    </ligand>
</feature>
<reference evidence="8" key="1">
    <citation type="submission" date="2022-10" db="EMBL/GenBank/DDBJ databases">
        <title>Catenovulum adriacola sp. nov. isolated in the Harbour of Susak.</title>
        <authorList>
            <person name="Schoch T."/>
            <person name="Reich S.J."/>
            <person name="Stoeferle S."/>
            <person name="Flaiz M."/>
            <person name="Kazda M."/>
            <person name="Riedel C.U."/>
            <person name="Duerre P."/>
        </authorList>
    </citation>
    <scope>NUCLEOTIDE SEQUENCE</scope>
    <source>
        <strain evidence="8">TS8</strain>
    </source>
</reference>
<comment type="subunit">
    <text evidence="6">Homodimer.</text>
</comment>
<dbReference type="InterPro" id="IPR029039">
    <property type="entry name" value="Flavoprotein-like_sf"/>
</dbReference>
<dbReference type="InterPro" id="IPR050104">
    <property type="entry name" value="FMN-dep_NADH:Q_OxRdtase_AzoR1"/>
</dbReference>
<evidence type="ECO:0000313" key="9">
    <source>
        <dbReference type="Proteomes" id="UP001163726"/>
    </source>
</evidence>
<evidence type="ECO:0000256" key="6">
    <source>
        <dbReference type="HAMAP-Rule" id="MF_01216"/>
    </source>
</evidence>
<dbReference type="InterPro" id="IPR023048">
    <property type="entry name" value="NADH:quinone_OxRdtase_FMN_depd"/>
</dbReference>
<evidence type="ECO:0000313" key="8">
    <source>
        <dbReference type="EMBL" id="WAJ69449.1"/>
    </source>
</evidence>
<sequence length="199" mass="22297">MKNILKIDSSIFGENGVSTQLANALIEQLKTKHNHIDVIQRRFAEQEIPHFDASWIEALSTNEAERSQAQQDKVNFSDKLIAEVQAADVLVLTAPMYNFNVPSMLKAWFDHIARAGVTFKYTEQGPVGLIKDKPVYLLTTRGGIHKGKAEDTQIQFVKTFLNFLGLSNIQVVYAEALNMSGHRELSIEAAKQNIAELIE</sequence>
<comment type="similarity">
    <text evidence="6">Belongs to the azoreductase type 1 family.</text>
</comment>
<dbReference type="EC" id="1.6.5.-" evidence="6"/>
<gene>
    <name evidence="6" type="primary">azoR</name>
    <name evidence="8" type="ORF">OLW01_09700</name>
</gene>
<dbReference type="InterPro" id="IPR003680">
    <property type="entry name" value="Flavodoxin_fold"/>
</dbReference>
<comment type="catalytic activity">
    <reaction evidence="6">
        <text>2 a quinone + NADH + H(+) = 2 a 1,4-benzosemiquinone + NAD(+)</text>
        <dbReference type="Rhea" id="RHEA:65952"/>
        <dbReference type="ChEBI" id="CHEBI:15378"/>
        <dbReference type="ChEBI" id="CHEBI:57540"/>
        <dbReference type="ChEBI" id="CHEBI:57945"/>
        <dbReference type="ChEBI" id="CHEBI:132124"/>
        <dbReference type="ChEBI" id="CHEBI:134225"/>
    </reaction>
</comment>
<dbReference type="HAMAP" id="MF_01216">
    <property type="entry name" value="Azoreductase_type1"/>
    <property type="match status" value="1"/>
</dbReference>
<feature type="binding site" evidence="6">
    <location>
        <begin position="140"/>
        <end position="143"/>
    </location>
    <ligand>
        <name>FMN</name>
        <dbReference type="ChEBI" id="CHEBI:58210"/>
    </ligand>
</feature>
<comment type="catalytic activity">
    <reaction evidence="5">
        <text>N,N-dimethyl-1,4-phenylenediamine + anthranilate + 2 NAD(+) = 2-(4-dimethylaminophenyl)diazenylbenzoate + 2 NADH + 2 H(+)</text>
        <dbReference type="Rhea" id="RHEA:55872"/>
        <dbReference type="ChEBI" id="CHEBI:15378"/>
        <dbReference type="ChEBI" id="CHEBI:15783"/>
        <dbReference type="ChEBI" id="CHEBI:16567"/>
        <dbReference type="ChEBI" id="CHEBI:57540"/>
        <dbReference type="ChEBI" id="CHEBI:57945"/>
        <dbReference type="ChEBI" id="CHEBI:71579"/>
        <dbReference type="EC" id="1.7.1.17"/>
    </reaction>
    <physiologicalReaction direction="right-to-left" evidence="5">
        <dbReference type="Rhea" id="RHEA:55874"/>
    </physiologicalReaction>
</comment>
<dbReference type="Proteomes" id="UP001163726">
    <property type="component" value="Chromosome"/>
</dbReference>
<organism evidence="8 9">
    <name type="scientific">Catenovulum adriaticum</name>
    <dbReference type="NCBI Taxonomy" id="2984846"/>
    <lineage>
        <taxon>Bacteria</taxon>
        <taxon>Pseudomonadati</taxon>
        <taxon>Pseudomonadota</taxon>
        <taxon>Gammaproteobacteria</taxon>
        <taxon>Alteromonadales</taxon>
        <taxon>Alteromonadaceae</taxon>
        <taxon>Catenovulum</taxon>
    </lineage>
</organism>
<dbReference type="Gene3D" id="3.40.50.360">
    <property type="match status" value="1"/>
</dbReference>
<proteinExistence type="inferred from homology"/>
<keyword evidence="1 6" id="KW-0285">Flavoprotein</keyword>
<evidence type="ECO:0000256" key="1">
    <source>
        <dbReference type="ARBA" id="ARBA00022630"/>
    </source>
</evidence>
<accession>A0ABY7AIX1</accession>
<keyword evidence="4 6" id="KW-0520">NAD</keyword>
<comment type="function">
    <text evidence="6">Also exhibits azoreductase activity. Catalyzes the reductive cleavage of the azo bond in aromatic azo compounds to the corresponding amines.</text>
</comment>
<protein>
    <recommendedName>
        <fullName evidence="6">FMN dependent NADH:quinone oxidoreductase</fullName>
        <ecNumber evidence="6">1.6.5.-</ecNumber>
    </recommendedName>
    <alternativeName>
        <fullName evidence="6">Azo-dye reductase</fullName>
    </alternativeName>
    <alternativeName>
        <fullName evidence="6">FMN-dependent NADH-azo compound oxidoreductase</fullName>
    </alternativeName>
    <alternativeName>
        <fullName evidence="6">FMN-dependent NADH-azoreductase</fullName>
        <ecNumber evidence="6">1.7.1.17</ecNumber>
    </alternativeName>
</protein>
<dbReference type="PANTHER" id="PTHR43741">
    <property type="entry name" value="FMN-DEPENDENT NADH-AZOREDUCTASE 1"/>
    <property type="match status" value="1"/>
</dbReference>
<dbReference type="EC" id="1.7.1.17" evidence="6"/>
<keyword evidence="9" id="KW-1185">Reference proteome</keyword>
<comment type="caution">
    <text evidence="6">Lacks conserved residue(s) required for the propagation of feature annotation.</text>
</comment>
<dbReference type="SUPFAM" id="SSF52218">
    <property type="entry name" value="Flavoproteins"/>
    <property type="match status" value="1"/>
</dbReference>
<evidence type="ECO:0000259" key="7">
    <source>
        <dbReference type="Pfam" id="PF02525"/>
    </source>
</evidence>
<name>A0ABY7AIX1_9ALTE</name>
<keyword evidence="2 6" id="KW-0288">FMN</keyword>
<comment type="cofactor">
    <cofactor evidence="6">
        <name>FMN</name>
        <dbReference type="ChEBI" id="CHEBI:58210"/>
    </cofactor>
    <text evidence="6">Binds 1 FMN per subunit.</text>
</comment>
<dbReference type="EMBL" id="CP109965">
    <property type="protein sequence ID" value="WAJ69449.1"/>
    <property type="molecule type" value="Genomic_DNA"/>
</dbReference>
<feature type="domain" description="Flavodoxin-like fold" evidence="7">
    <location>
        <begin position="2"/>
        <end position="196"/>
    </location>
</feature>
<feature type="binding site" evidence="6">
    <location>
        <begin position="96"/>
        <end position="99"/>
    </location>
    <ligand>
        <name>FMN</name>
        <dbReference type="ChEBI" id="CHEBI:58210"/>
    </ligand>
</feature>
<evidence type="ECO:0000256" key="4">
    <source>
        <dbReference type="ARBA" id="ARBA00023027"/>
    </source>
</evidence>
<dbReference type="RefSeq" id="WP_268073681.1">
    <property type="nucleotide sequence ID" value="NZ_CP109965.1"/>
</dbReference>
<dbReference type="PANTHER" id="PTHR43741:SF2">
    <property type="entry name" value="FMN-DEPENDENT NADH:QUINONE OXIDOREDUCTASE"/>
    <property type="match status" value="1"/>
</dbReference>
<dbReference type="Pfam" id="PF02525">
    <property type="entry name" value="Flavodoxin_2"/>
    <property type="match status" value="1"/>
</dbReference>
<evidence type="ECO:0000256" key="3">
    <source>
        <dbReference type="ARBA" id="ARBA00023002"/>
    </source>
</evidence>
<keyword evidence="3 6" id="KW-0560">Oxidoreductase</keyword>
<evidence type="ECO:0000256" key="5">
    <source>
        <dbReference type="ARBA" id="ARBA00048542"/>
    </source>
</evidence>
<comment type="function">
    <text evidence="6">Quinone reductase that provides resistance to thiol-specific stress caused by electrophilic quinones.</text>
</comment>